<reference evidence="2" key="2">
    <citation type="journal article" date="2021" name="Microbiome">
        <title>Successional dynamics and alternative stable states in a saline activated sludge microbial community over 9 years.</title>
        <authorList>
            <person name="Wang Y."/>
            <person name="Ye J."/>
            <person name="Ju F."/>
            <person name="Liu L."/>
            <person name="Boyd J.A."/>
            <person name="Deng Y."/>
            <person name="Parks D.H."/>
            <person name="Jiang X."/>
            <person name="Yin X."/>
            <person name="Woodcroft B.J."/>
            <person name="Tyson G.W."/>
            <person name="Hugenholtz P."/>
            <person name="Polz M.F."/>
            <person name="Zhang T."/>
        </authorList>
    </citation>
    <scope>NUCLEOTIDE SEQUENCE</scope>
    <source>
        <strain evidence="2">HKST-UBA12</strain>
    </source>
</reference>
<evidence type="ECO:0000313" key="3">
    <source>
        <dbReference type="Proteomes" id="UP000760819"/>
    </source>
</evidence>
<organism evidence="2 3">
    <name type="scientific">Candidatus Dojkabacteria bacterium</name>
    <dbReference type="NCBI Taxonomy" id="2099670"/>
    <lineage>
        <taxon>Bacteria</taxon>
        <taxon>Candidatus Dojkabacteria</taxon>
    </lineage>
</organism>
<dbReference type="InterPro" id="IPR014717">
    <property type="entry name" value="Transl_elong_EF1B/ribsomal_bS6"/>
</dbReference>
<dbReference type="Gene3D" id="3.30.70.60">
    <property type="match status" value="1"/>
</dbReference>
<evidence type="ECO:0000313" key="2">
    <source>
        <dbReference type="EMBL" id="MCA9378832.1"/>
    </source>
</evidence>
<name>A0A955I5D8_9BACT</name>
<sequence length="208" mass="23563">MQKDKSKKLNISVLILVVVILFGIAILFFLFKKIITDVQTIQKTEGDIQTQYILRERYKELLAQYLSITNEGYIDKIEELLPSGDDFLKVVEDLESIAALSGNSVVVSLGETRLTSDGFEIDTQKVRNQSAVGTLLPQQSDYDFIEIEVTTRGSYASLEQFLGLLSQSRYFMNITSMIVNRIQLTKDTAVIDTHLTIQIYVQKVILVQ</sequence>
<keyword evidence="1" id="KW-1133">Transmembrane helix</keyword>
<evidence type="ECO:0000256" key="1">
    <source>
        <dbReference type="SAM" id="Phobius"/>
    </source>
</evidence>
<gene>
    <name evidence="2" type="ORF">KC640_00230</name>
</gene>
<accession>A0A955I5D8</accession>
<dbReference type="EMBL" id="JAGQLI010000013">
    <property type="protein sequence ID" value="MCA9378832.1"/>
    <property type="molecule type" value="Genomic_DNA"/>
</dbReference>
<proteinExistence type="predicted"/>
<protein>
    <submittedName>
        <fullName evidence="2">Uncharacterized protein</fullName>
    </submittedName>
</protein>
<reference evidence="2" key="1">
    <citation type="submission" date="2020-04" db="EMBL/GenBank/DDBJ databases">
        <authorList>
            <person name="Zhang T."/>
        </authorList>
    </citation>
    <scope>NUCLEOTIDE SEQUENCE</scope>
    <source>
        <strain evidence="2">HKST-UBA12</strain>
    </source>
</reference>
<keyword evidence="1" id="KW-0812">Transmembrane</keyword>
<dbReference type="Proteomes" id="UP000760819">
    <property type="component" value="Unassembled WGS sequence"/>
</dbReference>
<feature type="transmembrane region" description="Helical" evidence="1">
    <location>
        <begin position="12"/>
        <end position="31"/>
    </location>
</feature>
<dbReference type="AlphaFoldDB" id="A0A955I5D8"/>
<keyword evidence="1" id="KW-0472">Membrane</keyword>
<comment type="caution">
    <text evidence="2">The sequence shown here is derived from an EMBL/GenBank/DDBJ whole genome shotgun (WGS) entry which is preliminary data.</text>
</comment>